<evidence type="ECO:0000313" key="3">
    <source>
        <dbReference type="Proteomes" id="UP001205609"/>
    </source>
</evidence>
<evidence type="ECO:0000313" key="2">
    <source>
        <dbReference type="EMBL" id="MCS4486931.1"/>
    </source>
</evidence>
<reference evidence="2 3" key="1">
    <citation type="journal article" date="2023" name="Int. J. Syst. Evol. Microbiol.">
        <title>Streptococcus sciuri sp. nov., Staphylococcus marylandisciuri sp. nov. and Staphylococcus americanisciuri sp. nov., isolated from faeces of eastern grey squirrel (Sciurus carolinensis).</title>
        <authorList>
            <person name="Volokhov D.V."/>
            <person name="Zagorodnyaya T.A."/>
            <person name="Furtak V.A."/>
            <person name="Nattanmai G."/>
            <person name="Randall L."/>
            <person name="Jose S."/>
            <person name="Gao Y."/>
            <person name="Eisenberg T."/>
            <person name="Delmonte P."/>
            <person name="Blom J."/>
            <person name="Mitchell K.K."/>
        </authorList>
    </citation>
    <scope>NUCLEOTIDE SEQUENCE [LARGE SCALE GENOMIC DNA]</scope>
    <source>
        <strain evidence="2 3">GRT3</strain>
    </source>
</reference>
<proteinExistence type="predicted"/>
<dbReference type="EMBL" id="JANUXY010000008">
    <property type="protein sequence ID" value="MCS4486931.1"/>
    <property type="molecule type" value="Genomic_DNA"/>
</dbReference>
<name>A0ABT2F396_9STAP</name>
<dbReference type="Gene3D" id="2.160.20.120">
    <property type="match status" value="1"/>
</dbReference>
<dbReference type="Proteomes" id="UP001205609">
    <property type="component" value="Unassembled WGS sequence"/>
</dbReference>
<dbReference type="InterPro" id="IPR025164">
    <property type="entry name" value="Toastrack_DUF4097"/>
</dbReference>
<keyword evidence="3" id="KW-1185">Reference proteome</keyword>
<feature type="domain" description="DUF4097" evidence="1">
    <location>
        <begin position="13"/>
        <end position="247"/>
    </location>
</feature>
<protein>
    <submittedName>
        <fullName evidence="2">DUF4097 domain-containing protein</fullName>
    </submittedName>
</protein>
<organism evidence="2 3">
    <name type="scientific">Staphylococcus americanisciuri</name>
    <dbReference type="NCBI Taxonomy" id="2973940"/>
    <lineage>
        <taxon>Bacteria</taxon>
        <taxon>Bacillati</taxon>
        <taxon>Bacillota</taxon>
        <taxon>Bacilli</taxon>
        <taxon>Bacillales</taxon>
        <taxon>Staphylococcaceae</taxon>
        <taxon>Staphylococcus</taxon>
    </lineage>
</organism>
<dbReference type="Pfam" id="PF13349">
    <property type="entry name" value="DUF4097"/>
    <property type="match status" value="1"/>
</dbReference>
<gene>
    <name evidence="2" type="ORF">NXS11_08480</name>
</gene>
<evidence type="ECO:0000259" key="1">
    <source>
        <dbReference type="Pfam" id="PF13349"/>
    </source>
</evidence>
<dbReference type="RefSeq" id="WP_259200533.1">
    <property type="nucleotide sequence ID" value="NZ_JANUXY010000008.1"/>
</dbReference>
<accession>A0ABT2F396</accession>
<sequence length="249" mass="27995">MTQLNQTFDAAHIEQLVVNTDNINVTFKSGEHLNLSYKGKDKLNVTRQGHTLQLTEQMLSKRKMLNLNPFASKEGHLTVTIPAHSIQNLNVTTRIANIALEGIKLDNVMLWNDLNGQVRIRNSHFKNTQIKGYETFVNIHCSELSESDIHVERGIINTKDTTVQKSLFKLGEGDMHLLNMAPHCDLKGVVNKGDIEMSYAQLPQNVRLSLHPSNGKAIINHRHLKEGVNGKGKHQIELYTNDGNIVINP</sequence>
<comment type="caution">
    <text evidence="2">The sequence shown here is derived from an EMBL/GenBank/DDBJ whole genome shotgun (WGS) entry which is preliminary data.</text>
</comment>